<feature type="domain" description="Transposase IS200-like" evidence="1">
    <location>
        <begin position="2"/>
        <end position="36"/>
    </location>
</feature>
<dbReference type="Proteomes" id="UP001183777">
    <property type="component" value="Unassembled WGS sequence"/>
</dbReference>
<name>A0ABU2RUG3_9ACTN</name>
<keyword evidence="3" id="KW-1185">Reference proteome</keyword>
<reference evidence="3" key="1">
    <citation type="submission" date="2023-07" db="EMBL/GenBank/DDBJ databases">
        <title>30 novel species of actinomycetes from the DSMZ collection.</title>
        <authorList>
            <person name="Nouioui I."/>
        </authorList>
    </citation>
    <scope>NUCLEOTIDE SEQUENCE [LARGE SCALE GENOMIC DNA]</scope>
    <source>
        <strain evidence="3">DSM 41770</strain>
    </source>
</reference>
<evidence type="ECO:0000313" key="2">
    <source>
        <dbReference type="EMBL" id="MDT0432165.1"/>
    </source>
</evidence>
<protein>
    <submittedName>
        <fullName evidence="2">Transposase</fullName>
    </submittedName>
</protein>
<dbReference type="SUPFAM" id="SSF143422">
    <property type="entry name" value="Transposase IS200-like"/>
    <property type="match status" value="1"/>
</dbReference>
<organism evidence="2 3">
    <name type="scientific">Streptomyces salyersiae</name>
    <dbReference type="NCBI Taxonomy" id="3075530"/>
    <lineage>
        <taxon>Bacteria</taxon>
        <taxon>Bacillati</taxon>
        <taxon>Actinomycetota</taxon>
        <taxon>Actinomycetes</taxon>
        <taxon>Kitasatosporales</taxon>
        <taxon>Streptomycetaceae</taxon>
        <taxon>Streptomyces</taxon>
    </lineage>
</organism>
<dbReference type="Gene3D" id="3.30.70.1290">
    <property type="entry name" value="Transposase IS200-like"/>
    <property type="match status" value="1"/>
</dbReference>
<comment type="caution">
    <text evidence="2">The sequence shown here is derived from an EMBL/GenBank/DDBJ whole genome shotgun (WGS) entry which is preliminary data.</text>
</comment>
<dbReference type="Pfam" id="PF01797">
    <property type="entry name" value="Y1_Tnp"/>
    <property type="match status" value="1"/>
</dbReference>
<proteinExistence type="predicted"/>
<dbReference type="EMBL" id="JAVREX010000020">
    <property type="protein sequence ID" value="MDT0432165.1"/>
    <property type="molecule type" value="Genomic_DNA"/>
</dbReference>
<sequence>HVRRYLWGGHFWSGSYFAGSCGGAPLTVVKQYIENQKRPVG</sequence>
<dbReference type="InterPro" id="IPR036515">
    <property type="entry name" value="Transposase_17_sf"/>
</dbReference>
<evidence type="ECO:0000259" key="1">
    <source>
        <dbReference type="Pfam" id="PF01797"/>
    </source>
</evidence>
<evidence type="ECO:0000313" key="3">
    <source>
        <dbReference type="Proteomes" id="UP001183777"/>
    </source>
</evidence>
<accession>A0ABU2RUG3</accession>
<gene>
    <name evidence="2" type="ORF">RM649_31615</name>
</gene>
<feature type="non-terminal residue" evidence="2">
    <location>
        <position position="1"/>
    </location>
</feature>
<dbReference type="InterPro" id="IPR002686">
    <property type="entry name" value="Transposase_17"/>
</dbReference>
<dbReference type="RefSeq" id="WP_311661036.1">
    <property type="nucleotide sequence ID" value="NZ_JAVREX010000020.1"/>
</dbReference>